<evidence type="ECO:0000256" key="1">
    <source>
        <dbReference type="SAM" id="Phobius"/>
    </source>
</evidence>
<sequence>MLFHIDVLLHKSTRLHLLTVCCILVGITSIVILSSALWTTQSFGYTTVVDAPRVVSGTGLNTLASGAELDLFDSSLYLRGSPTDKFRDNLLSDTLYITSWISAGWTNDVMTYMNLIYLGILTNRVPIVPMFTPSHIGGGVPPINFGEVFDMRRLRIGMNKPVIEWHEVKNRSSEVIDEVGCWNTWEAVQQHEHFPRRSSVPNRLKLDISYTRAPSWIKLIPHFEHDRFADFSSLAVLAFPEGRKEYATEPRESPESHTRLPPDEHMLCYDYLYYVCTHQSYEFDFDYSPAWFFVGQFMHWTPKLESLADVYIRKAFGTERTAETPPWIAIHVRHGDFLDWCGQTPMDSCFASVSVIARRVEEVQQEILERKRIYVQHVIMTSDEKNATWWNSVAERGWFRIDSNDTVQHYGAWYPLLIDAVIQSGGLGFVGTDRSTMSVLARRRVQSWRDGAVRTIRWGRPDSDAH</sequence>
<reference evidence="2" key="1">
    <citation type="submission" date="2020-11" db="EMBL/GenBank/DDBJ databases">
        <authorList>
            <consortium name="DOE Joint Genome Institute"/>
            <person name="Ahrendt S."/>
            <person name="Riley R."/>
            <person name="Andreopoulos W."/>
            <person name="Labutti K."/>
            <person name="Pangilinan J."/>
            <person name="Ruiz-Duenas F.J."/>
            <person name="Barrasa J.M."/>
            <person name="Sanchez-Garcia M."/>
            <person name="Camarero S."/>
            <person name="Miyauchi S."/>
            <person name="Serrano A."/>
            <person name="Linde D."/>
            <person name="Babiker R."/>
            <person name="Drula E."/>
            <person name="Ayuso-Fernandez I."/>
            <person name="Pacheco R."/>
            <person name="Padilla G."/>
            <person name="Ferreira P."/>
            <person name="Barriuso J."/>
            <person name="Kellner H."/>
            <person name="Castanera R."/>
            <person name="Alfaro M."/>
            <person name="Ramirez L."/>
            <person name="Pisabarro A.G."/>
            <person name="Kuo A."/>
            <person name="Tritt A."/>
            <person name="Lipzen A."/>
            <person name="He G."/>
            <person name="Yan M."/>
            <person name="Ng V."/>
            <person name="Cullen D."/>
            <person name="Martin F."/>
            <person name="Rosso M.-N."/>
            <person name="Henrissat B."/>
            <person name="Hibbett D."/>
            <person name="Martinez A.T."/>
            <person name="Grigoriev I.V."/>
        </authorList>
    </citation>
    <scope>NUCLEOTIDE SEQUENCE</scope>
    <source>
        <strain evidence="2">CIRM-BRFM 674</strain>
    </source>
</reference>
<proteinExistence type="predicted"/>
<dbReference type="Proteomes" id="UP000807469">
    <property type="component" value="Unassembled WGS sequence"/>
</dbReference>
<accession>A0A9P5ZGY1</accession>
<name>A0A9P5ZGY1_9AGAR</name>
<evidence type="ECO:0008006" key="4">
    <source>
        <dbReference type="Google" id="ProtNLM"/>
    </source>
</evidence>
<feature type="transmembrane region" description="Helical" evidence="1">
    <location>
        <begin position="15"/>
        <end position="38"/>
    </location>
</feature>
<dbReference type="AlphaFoldDB" id="A0A9P5ZGY1"/>
<evidence type="ECO:0000313" key="3">
    <source>
        <dbReference type="Proteomes" id="UP000807469"/>
    </source>
</evidence>
<organism evidence="2 3">
    <name type="scientific">Pholiota conissans</name>
    <dbReference type="NCBI Taxonomy" id="109636"/>
    <lineage>
        <taxon>Eukaryota</taxon>
        <taxon>Fungi</taxon>
        <taxon>Dikarya</taxon>
        <taxon>Basidiomycota</taxon>
        <taxon>Agaricomycotina</taxon>
        <taxon>Agaricomycetes</taxon>
        <taxon>Agaricomycetidae</taxon>
        <taxon>Agaricales</taxon>
        <taxon>Agaricineae</taxon>
        <taxon>Strophariaceae</taxon>
        <taxon>Pholiota</taxon>
    </lineage>
</organism>
<keyword evidence="3" id="KW-1185">Reference proteome</keyword>
<dbReference type="Gene3D" id="3.40.50.11350">
    <property type="match status" value="1"/>
</dbReference>
<keyword evidence="1" id="KW-1133">Transmembrane helix</keyword>
<evidence type="ECO:0000313" key="2">
    <source>
        <dbReference type="EMBL" id="KAF9486450.1"/>
    </source>
</evidence>
<dbReference type="OrthoDB" id="423313at2759"/>
<comment type="caution">
    <text evidence="2">The sequence shown here is derived from an EMBL/GenBank/DDBJ whole genome shotgun (WGS) entry which is preliminary data.</text>
</comment>
<gene>
    <name evidence="2" type="ORF">BDN70DRAFT_902572</name>
</gene>
<dbReference type="EMBL" id="MU155130">
    <property type="protein sequence ID" value="KAF9486450.1"/>
    <property type="molecule type" value="Genomic_DNA"/>
</dbReference>
<keyword evidence="1" id="KW-0812">Transmembrane</keyword>
<keyword evidence="1" id="KW-0472">Membrane</keyword>
<protein>
    <recommendedName>
        <fullName evidence="4">O-fucosyltransferase family protein</fullName>
    </recommendedName>
</protein>
<dbReference type="CDD" id="cd11296">
    <property type="entry name" value="O-FucT_like"/>
    <property type="match status" value="1"/>
</dbReference>